<evidence type="ECO:0000313" key="2">
    <source>
        <dbReference type="Proteomes" id="UP001165041"/>
    </source>
</evidence>
<proteinExistence type="predicted"/>
<evidence type="ECO:0000313" key="1">
    <source>
        <dbReference type="EMBL" id="GLW68547.1"/>
    </source>
</evidence>
<protein>
    <submittedName>
        <fullName evidence="1">Uncharacterized protein</fullName>
    </submittedName>
</protein>
<reference evidence="1" key="1">
    <citation type="submission" date="2023-02" db="EMBL/GenBank/DDBJ databases">
        <title>Kitasatospora phosalacinea NBRC 14627.</title>
        <authorList>
            <person name="Ichikawa N."/>
            <person name="Sato H."/>
            <person name="Tonouchi N."/>
        </authorList>
    </citation>
    <scope>NUCLEOTIDE SEQUENCE</scope>
    <source>
        <strain evidence="1">NBRC 14627</strain>
    </source>
</reference>
<dbReference type="AlphaFoldDB" id="A0A9W6Q5H8"/>
<sequence>MTDHDATAAELDRRLDAVRTPAEVDASLDRGDRLAGTAVIRMVLRCPDLALVAPRVERALHAPDLYTRQLGCVAAGDMTRVFGRLSPGIYARLRELGPHHEAQDAVLDVLTFVPWAELPPWFRWRRCVSGVQGLGQRLYYGCADPLGSLLQRVRRRR</sequence>
<comment type="caution">
    <text evidence="1">The sequence shown here is derived from an EMBL/GenBank/DDBJ whole genome shotgun (WGS) entry which is preliminary data.</text>
</comment>
<gene>
    <name evidence="1" type="ORF">Kpho02_08460</name>
</gene>
<dbReference type="Proteomes" id="UP001165041">
    <property type="component" value="Unassembled WGS sequence"/>
</dbReference>
<name>A0A9W6Q5H8_9ACTN</name>
<dbReference type="EMBL" id="BSSA01000002">
    <property type="protein sequence ID" value="GLW68547.1"/>
    <property type="molecule type" value="Genomic_DNA"/>
</dbReference>
<accession>A0A9W6Q5H8</accession>
<dbReference type="RefSeq" id="WP_285733715.1">
    <property type="nucleotide sequence ID" value="NZ_BSSA01000002.1"/>
</dbReference>
<organism evidence="1 2">
    <name type="scientific">Kitasatospora phosalacinea</name>
    <dbReference type="NCBI Taxonomy" id="2065"/>
    <lineage>
        <taxon>Bacteria</taxon>
        <taxon>Bacillati</taxon>
        <taxon>Actinomycetota</taxon>
        <taxon>Actinomycetes</taxon>
        <taxon>Kitasatosporales</taxon>
        <taxon>Streptomycetaceae</taxon>
        <taxon>Kitasatospora</taxon>
    </lineage>
</organism>